<evidence type="ECO:0000313" key="2">
    <source>
        <dbReference type="Proteomes" id="UP000029015"/>
    </source>
</evidence>
<dbReference type="STRING" id="1437605.AB656_01970"/>
<dbReference type="Proteomes" id="UP000029015">
    <property type="component" value="Unassembled WGS sequence"/>
</dbReference>
<proteinExistence type="predicted"/>
<reference evidence="1 2" key="1">
    <citation type="submission" date="2014-03" db="EMBL/GenBank/DDBJ databases">
        <title>Genomics of Bifidobacteria.</title>
        <authorList>
            <person name="Ventura M."/>
            <person name="Milani C."/>
            <person name="Lugli G.A."/>
        </authorList>
    </citation>
    <scope>NUCLEOTIDE SEQUENCE [LARGE SCALE GENOMIC DNA]</scope>
    <source>
        <strain evidence="1 2">DSM 22766</strain>
    </source>
</reference>
<dbReference type="AlphaFoldDB" id="A0A086Z0B9"/>
<name>A0A086Z0B9_9BIFI</name>
<accession>A0A086Z0B9</accession>
<protein>
    <submittedName>
        <fullName evidence="1">Uncharacterized protein</fullName>
    </submittedName>
</protein>
<keyword evidence="2" id="KW-1185">Reference proteome</keyword>
<gene>
    <name evidence="1" type="ORF">BACT_0670</name>
</gene>
<dbReference type="KEGG" id="bact:AB656_01970"/>
<dbReference type="EMBL" id="JGYK01000001">
    <property type="protein sequence ID" value="KFI39969.1"/>
    <property type="molecule type" value="Genomic_DNA"/>
</dbReference>
<comment type="caution">
    <text evidence="1">The sequence shown here is derived from an EMBL/GenBank/DDBJ whole genome shotgun (WGS) entry which is preliminary data.</text>
</comment>
<evidence type="ECO:0000313" key="1">
    <source>
        <dbReference type="EMBL" id="KFI39969.1"/>
    </source>
</evidence>
<dbReference type="PATRIC" id="fig|1437605.7.peg.405"/>
<sequence length="151" mass="16431">MSIRTSIPIGGGTGLTLPVRYVDAELAWRPPDLSLVHSLAGQASLLACKAFDVARGHFDPRLLSGSLTPTCLERLTLFARILEGSDFGRVRKADFGWSFPPIVPMEAELFAVWPGRFEAVVSLSHVKEHFRANVSLEARGGGWICTLLDLG</sequence>
<organism evidence="1 2">
    <name type="scientific">Bifidobacterium actinocoloniiforme DSM 22766</name>
    <dbReference type="NCBI Taxonomy" id="1437605"/>
    <lineage>
        <taxon>Bacteria</taxon>
        <taxon>Bacillati</taxon>
        <taxon>Actinomycetota</taxon>
        <taxon>Actinomycetes</taxon>
        <taxon>Bifidobacteriales</taxon>
        <taxon>Bifidobacteriaceae</taxon>
        <taxon>Bifidobacterium</taxon>
    </lineage>
</organism>